<dbReference type="CDD" id="cd05233">
    <property type="entry name" value="SDR_c"/>
    <property type="match status" value="1"/>
</dbReference>
<dbReference type="InterPro" id="IPR050259">
    <property type="entry name" value="SDR"/>
</dbReference>
<sequence>MDLNIRGRKALVTGADSGIGFATAQLLLAEGATVVMTDREPDKLHHAVQQLPGSENRPHAIAADVTDPAAVERLAQKVEDEVGDLDILINVAGVHGEGGLFHEISQEGWDHTIDVDLMGPVRVTRAFLPGLRRGGWGRIVFVSSEDAVQPYDDELPYCAAKAGLLSLAKGLSRTYASEGLLVNTVSPAFIETPMTDEMMSKRAQSLGVSFDEAIASFLREERPFMELGRRGRPEEVAHVIAFLCSDAASFVNGSNYRVDAGSVATI</sequence>
<dbReference type="FunFam" id="3.40.50.720:FF:000084">
    <property type="entry name" value="Short-chain dehydrogenase reductase"/>
    <property type="match status" value="1"/>
</dbReference>
<dbReference type="EMBL" id="FXZE01000006">
    <property type="protein sequence ID" value="SMX82880.1"/>
    <property type="molecule type" value="Genomic_DNA"/>
</dbReference>
<organism evidence="3 4">
    <name type="scientific">Brevibacterium antiquum</name>
    <dbReference type="NCBI Taxonomy" id="234835"/>
    <lineage>
        <taxon>Bacteria</taxon>
        <taxon>Bacillati</taxon>
        <taxon>Actinomycetota</taxon>
        <taxon>Actinomycetes</taxon>
        <taxon>Micrococcales</taxon>
        <taxon>Brevibacteriaceae</taxon>
        <taxon>Brevibacterium</taxon>
    </lineage>
</organism>
<reference evidence="4" key="1">
    <citation type="submission" date="2017-03" db="EMBL/GenBank/DDBJ databases">
        <authorList>
            <person name="Monnet C."/>
        </authorList>
    </citation>
    <scope>NUCLEOTIDE SEQUENCE [LARGE SCALE GENOMIC DNA]</scope>
    <source>
        <strain evidence="4">P10</strain>
    </source>
</reference>
<dbReference type="GO" id="GO:0032787">
    <property type="term" value="P:monocarboxylic acid metabolic process"/>
    <property type="evidence" value="ECO:0007669"/>
    <property type="project" value="UniProtKB-ARBA"/>
</dbReference>
<dbReference type="Gene3D" id="3.40.50.720">
    <property type="entry name" value="NAD(P)-binding Rossmann-like Domain"/>
    <property type="match status" value="1"/>
</dbReference>
<keyword evidence="2" id="KW-0560">Oxidoreductase</keyword>
<dbReference type="InterPro" id="IPR002347">
    <property type="entry name" value="SDR_fam"/>
</dbReference>
<evidence type="ECO:0000313" key="4">
    <source>
        <dbReference type="Proteomes" id="UP000234342"/>
    </source>
</evidence>
<evidence type="ECO:0000256" key="2">
    <source>
        <dbReference type="ARBA" id="ARBA00023002"/>
    </source>
</evidence>
<dbReference type="PROSITE" id="PS00061">
    <property type="entry name" value="ADH_SHORT"/>
    <property type="match status" value="1"/>
</dbReference>
<dbReference type="Proteomes" id="UP000234342">
    <property type="component" value="Unassembled WGS sequence"/>
</dbReference>
<dbReference type="InterPro" id="IPR036291">
    <property type="entry name" value="NAD(P)-bd_dom_sf"/>
</dbReference>
<evidence type="ECO:0000256" key="1">
    <source>
        <dbReference type="ARBA" id="ARBA00006484"/>
    </source>
</evidence>
<evidence type="ECO:0000313" key="3">
    <source>
        <dbReference type="EMBL" id="SMX82880.1"/>
    </source>
</evidence>
<keyword evidence="4" id="KW-1185">Reference proteome</keyword>
<dbReference type="RefSeq" id="WP_101620203.1">
    <property type="nucleotide sequence ID" value="NZ_FXZE01000006.1"/>
</dbReference>
<dbReference type="Pfam" id="PF13561">
    <property type="entry name" value="adh_short_C2"/>
    <property type="match status" value="1"/>
</dbReference>
<dbReference type="PRINTS" id="PR00080">
    <property type="entry name" value="SDRFAMILY"/>
</dbReference>
<dbReference type="GO" id="GO:0016491">
    <property type="term" value="F:oxidoreductase activity"/>
    <property type="evidence" value="ECO:0007669"/>
    <property type="project" value="UniProtKB-KW"/>
</dbReference>
<dbReference type="PRINTS" id="PR00081">
    <property type="entry name" value="GDHRDH"/>
</dbReference>
<comment type="similarity">
    <text evidence="1">Belongs to the short-chain dehydrogenases/reductases (SDR) family.</text>
</comment>
<name>A0A2H1J5X8_9MICO</name>
<dbReference type="SUPFAM" id="SSF51735">
    <property type="entry name" value="NAD(P)-binding Rossmann-fold domains"/>
    <property type="match status" value="1"/>
</dbReference>
<protein>
    <submittedName>
        <fullName evidence="3">NAD(P)-dependent dehydrogenase, short-chain alcohol dehydrogenase family</fullName>
    </submittedName>
</protein>
<gene>
    <name evidence="3" type="ORF">BANT10_01661</name>
</gene>
<dbReference type="InterPro" id="IPR020904">
    <property type="entry name" value="Sc_DH/Rdtase_CS"/>
</dbReference>
<accession>A0A2H1J5X8</accession>
<dbReference type="AlphaFoldDB" id="A0A2H1J5X8"/>
<proteinExistence type="inferred from homology"/>
<dbReference type="PANTHER" id="PTHR42879">
    <property type="entry name" value="3-OXOACYL-(ACYL-CARRIER-PROTEIN) REDUCTASE"/>
    <property type="match status" value="1"/>
</dbReference>